<evidence type="ECO:0000313" key="2">
    <source>
        <dbReference type="EMBL" id="CKT73905.1"/>
    </source>
</evidence>
<proteinExistence type="predicted"/>
<evidence type="ECO:0000313" key="9">
    <source>
        <dbReference type="Proteomes" id="UP000050164"/>
    </source>
</evidence>
<evidence type="ECO:0000313" key="4">
    <source>
        <dbReference type="EMBL" id="CNV86206.1"/>
    </source>
</evidence>
<reference evidence="5" key="2">
    <citation type="submission" date="2015-03" db="EMBL/GenBank/DDBJ databases">
        <authorList>
            <consortium name="Pathogen Informatics"/>
            <person name="Murphy D."/>
        </authorList>
    </citation>
    <scope>NUCLEOTIDE SEQUENCE</scope>
    <source>
        <strain evidence="5">N09902308</strain>
    </source>
</reference>
<evidence type="ECO:0000256" key="1">
    <source>
        <dbReference type="SAM" id="MobiDB-lite"/>
    </source>
</evidence>
<organism evidence="2 9">
    <name type="scientific">Mycobacterium tuberculosis</name>
    <dbReference type="NCBI Taxonomy" id="1773"/>
    <lineage>
        <taxon>Bacteria</taxon>
        <taxon>Bacillati</taxon>
        <taxon>Actinomycetota</taxon>
        <taxon>Actinomycetes</taxon>
        <taxon>Mycobacteriales</taxon>
        <taxon>Mycobacteriaceae</taxon>
        <taxon>Mycobacterium</taxon>
        <taxon>Mycobacterium tuberculosis complex</taxon>
    </lineage>
</organism>
<dbReference type="Proteomes" id="UP000050164">
    <property type="component" value="Unassembled WGS sequence"/>
</dbReference>
<reference evidence="6 7" key="1">
    <citation type="submission" date="2015-03" db="EMBL/GenBank/DDBJ databases">
        <authorList>
            <consortium name="Pathogen Informatics"/>
        </authorList>
    </citation>
    <scope>NUCLEOTIDE SEQUENCE [LARGE SCALE GENOMIC DNA]</scope>
    <source>
        <strain evidence="3 8">Bir 172</strain>
        <strain evidence="2 9">Bir 185</strain>
        <strain evidence="4 7">D00501624</strain>
        <strain evidence="6">N09902308</strain>
    </source>
</reference>
<gene>
    <name evidence="4" type="ORF">ERS007661_03199</name>
    <name evidence="5" type="ORF">ERS007739_04771</name>
    <name evidence="3" type="ORF">ERS027646_04681</name>
    <name evidence="2" type="ORF">ERS027659_04781</name>
</gene>
<dbReference type="Proteomes" id="UP000039021">
    <property type="component" value="Unassembled WGS sequence"/>
</dbReference>
<dbReference type="EMBL" id="CQQC01001340">
    <property type="protein sequence ID" value="CNV86206.1"/>
    <property type="molecule type" value="Genomic_DNA"/>
</dbReference>
<evidence type="ECO:0000313" key="3">
    <source>
        <dbReference type="EMBL" id="CKU31754.1"/>
    </source>
</evidence>
<dbReference type="Proteomes" id="UP000048948">
    <property type="component" value="Unassembled WGS sequence"/>
</dbReference>
<sequence length="37" mass="3932">MFTGTESRPAAARADQVSRRNVAATASSSDRLVRPAQ</sequence>
<evidence type="ECO:0000313" key="6">
    <source>
        <dbReference type="Proteomes" id="UP000039021"/>
    </source>
</evidence>
<evidence type="ECO:0000313" key="7">
    <source>
        <dbReference type="Proteomes" id="UP000039217"/>
    </source>
</evidence>
<dbReference type="EMBL" id="CNGE01001595">
    <property type="protein sequence ID" value="CKU31754.1"/>
    <property type="molecule type" value="Genomic_DNA"/>
</dbReference>
<evidence type="ECO:0000313" key="8">
    <source>
        <dbReference type="Proteomes" id="UP000048948"/>
    </source>
</evidence>
<dbReference type="EMBL" id="CNFT01001899">
    <property type="protein sequence ID" value="CKT73905.1"/>
    <property type="molecule type" value="Genomic_DNA"/>
</dbReference>
<accession>A0A655AQF7</accession>
<dbReference type="EMBL" id="CSBK01003205">
    <property type="protein sequence ID" value="CPA69664.1"/>
    <property type="molecule type" value="Genomic_DNA"/>
</dbReference>
<feature type="region of interest" description="Disordered" evidence="1">
    <location>
        <begin position="1"/>
        <end position="37"/>
    </location>
</feature>
<dbReference type="Proteomes" id="UP000039217">
    <property type="component" value="Unassembled WGS sequence"/>
</dbReference>
<dbReference type="AlphaFoldDB" id="A0A655AQF7"/>
<evidence type="ECO:0000313" key="5">
    <source>
        <dbReference type="EMBL" id="CPA69664.1"/>
    </source>
</evidence>
<name>A0A655AQF7_MYCTX</name>
<protein>
    <submittedName>
        <fullName evidence="2">Uncharacterized protein</fullName>
    </submittedName>
</protein>